<feature type="transmembrane region" description="Helical" evidence="1">
    <location>
        <begin position="6"/>
        <end position="27"/>
    </location>
</feature>
<protein>
    <submittedName>
        <fullName evidence="2">Uncharacterized protein</fullName>
    </submittedName>
</protein>
<proteinExistence type="predicted"/>
<evidence type="ECO:0000256" key="1">
    <source>
        <dbReference type="SAM" id="Phobius"/>
    </source>
</evidence>
<keyword evidence="1" id="KW-0472">Membrane</keyword>
<dbReference type="AlphaFoldDB" id="A0A382GQK7"/>
<gene>
    <name evidence="2" type="ORF">METZ01_LOCUS230232</name>
</gene>
<keyword evidence="1" id="KW-0812">Transmembrane</keyword>
<reference evidence="2" key="1">
    <citation type="submission" date="2018-05" db="EMBL/GenBank/DDBJ databases">
        <authorList>
            <person name="Lanie J.A."/>
            <person name="Ng W.-L."/>
            <person name="Kazmierczak K.M."/>
            <person name="Andrzejewski T.M."/>
            <person name="Davidsen T.M."/>
            <person name="Wayne K.J."/>
            <person name="Tettelin H."/>
            <person name="Glass J.I."/>
            <person name="Rusch D."/>
            <person name="Podicherti R."/>
            <person name="Tsui H.-C.T."/>
            <person name="Winkler M.E."/>
        </authorList>
    </citation>
    <scope>NUCLEOTIDE SEQUENCE</scope>
</reference>
<evidence type="ECO:0000313" key="2">
    <source>
        <dbReference type="EMBL" id="SVB77378.1"/>
    </source>
</evidence>
<keyword evidence="1" id="KW-1133">Transmembrane helix</keyword>
<dbReference type="EMBL" id="UINC01056855">
    <property type="protein sequence ID" value="SVB77378.1"/>
    <property type="molecule type" value="Genomic_DNA"/>
</dbReference>
<accession>A0A382GQK7</accession>
<name>A0A382GQK7_9ZZZZ</name>
<sequence length="43" mass="4638">MYANMLMATGILIGTVAVLVVVGFVVYHKAIGGRQETENEVRS</sequence>
<organism evidence="2">
    <name type="scientific">marine metagenome</name>
    <dbReference type="NCBI Taxonomy" id="408172"/>
    <lineage>
        <taxon>unclassified sequences</taxon>
        <taxon>metagenomes</taxon>
        <taxon>ecological metagenomes</taxon>
    </lineage>
</organism>